<evidence type="ECO:0000256" key="4">
    <source>
        <dbReference type="ARBA" id="ARBA00023136"/>
    </source>
</evidence>
<dbReference type="Gene3D" id="3.40.50.2300">
    <property type="match status" value="2"/>
</dbReference>
<sequence length="494" mass="53800">MMMVRVEWPLHVVRRVAFGAATAVVLALVGWFAASWIQESRARCADGVVERGPDHECVGVTDGSYRFAKHLGAVEKKIMEENRRVEKNAGDEPYVSVAYMTSFTLTGDDSNSEESIRRELEGAYLAQYRHNRGDLSASPKLRLLIANPGSRSAHWRHTTDELIKRKGGKDRLVAVAGLGPSTDENLAALKRLSEHGIAMVASTMTATNIRDISGFVRVTPTNVDEAYAAAAYLKRQKVRTAVVVQDVAKGNLYATTLGTAFTQAFPDKAGHRLVAERMTYDSSVHGAWENELRYMPGQLCDQKPQVVYFAGRGMHLTHFLDAIANRSCQTQQFTVIAGDDTTNLTAKQLAHAAATGVRVLYTGLAHPDMHRSAPATVSAPSAAYFQKGGLLDQWFPNDPRDDGQAIMAHDAVLTAGHGIQMAARWQGNVTGDAVARMFHQMDGRQQVAGASGFISFQNNGNPRNKAVPILSLTKDGRAEFVEVSAARGKPPEAQ</sequence>
<comment type="caution">
    <text evidence="7">The sequence shown here is derived from an EMBL/GenBank/DDBJ whole genome shotgun (WGS) entry which is preliminary data.</text>
</comment>
<proteinExistence type="predicted"/>
<feature type="domain" description="Receptor ligand binding region" evidence="6">
    <location>
        <begin position="121"/>
        <end position="473"/>
    </location>
</feature>
<evidence type="ECO:0000256" key="3">
    <source>
        <dbReference type="ARBA" id="ARBA00022989"/>
    </source>
</evidence>
<reference evidence="8" key="1">
    <citation type="journal article" date="2019" name="Int. J. Syst. Evol. Microbiol.">
        <title>The Global Catalogue of Microorganisms (GCM) 10K type strain sequencing project: providing services to taxonomists for standard genome sequencing and annotation.</title>
        <authorList>
            <consortium name="The Broad Institute Genomics Platform"/>
            <consortium name="The Broad Institute Genome Sequencing Center for Infectious Disease"/>
            <person name="Wu L."/>
            <person name="Ma J."/>
        </authorList>
    </citation>
    <scope>NUCLEOTIDE SEQUENCE [LARGE SCALE GENOMIC DNA]</scope>
    <source>
        <strain evidence="8">JCM 9651</strain>
    </source>
</reference>
<evidence type="ECO:0000256" key="5">
    <source>
        <dbReference type="SAM" id="Phobius"/>
    </source>
</evidence>
<keyword evidence="4 5" id="KW-0472">Membrane</keyword>
<evidence type="ECO:0000259" key="6">
    <source>
        <dbReference type="Pfam" id="PF01094"/>
    </source>
</evidence>
<keyword evidence="2 5" id="KW-0812">Transmembrane</keyword>
<accession>A0ABP6SIJ5</accession>
<evidence type="ECO:0000313" key="8">
    <source>
        <dbReference type="Proteomes" id="UP001499990"/>
    </source>
</evidence>
<feature type="transmembrane region" description="Helical" evidence="5">
    <location>
        <begin position="12"/>
        <end position="34"/>
    </location>
</feature>
<evidence type="ECO:0000256" key="2">
    <source>
        <dbReference type="ARBA" id="ARBA00022692"/>
    </source>
</evidence>
<dbReference type="Proteomes" id="UP001499990">
    <property type="component" value="Unassembled WGS sequence"/>
</dbReference>
<organism evidence="7 8">
    <name type="scientific">Streptomyces sannanensis</name>
    <dbReference type="NCBI Taxonomy" id="285536"/>
    <lineage>
        <taxon>Bacteria</taxon>
        <taxon>Bacillati</taxon>
        <taxon>Actinomycetota</taxon>
        <taxon>Actinomycetes</taxon>
        <taxon>Kitasatosporales</taxon>
        <taxon>Streptomycetaceae</taxon>
        <taxon>Streptomyces</taxon>
    </lineage>
</organism>
<evidence type="ECO:0000256" key="1">
    <source>
        <dbReference type="ARBA" id="ARBA00004370"/>
    </source>
</evidence>
<dbReference type="InterPro" id="IPR001828">
    <property type="entry name" value="ANF_lig-bd_rcpt"/>
</dbReference>
<keyword evidence="8" id="KW-1185">Reference proteome</keyword>
<dbReference type="Pfam" id="PF01094">
    <property type="entry name" value="ANF_receptor"/>
    <property type="match status" value="1"/>
</dbReference>
<name>A0ABP6SIJ5_9ACTN</name>
<keyword evidence="3 5" id="KW-1133">Transmembrane helix</keyword>
<dbReference type="EMBL" id="BAAAYL010000001">
    <property type="protein sequence ID" value="GAA3377544.1"/>
    <property type="molecule type" value="Genomic_DNA"/>
</dbReference>
<dbReference type="SUPFAM" id="SSF53822">
    <property type="entry name" value="Periplasmic binding protein-like I"/>
    <property type="match status" value="1"/>
</dbReference>
<protein>
    <submittedName>
        <fullName evidence="7">ABC transporter substrate-binding protein</fullName>
    </submittedName>
</protein>
<comment type="subcellular location">
    <subcellularLocation>
        <location evidence="1">Membrane</location>
    </subcellularLocation>
</comment>
<gene>
    <name evidence="7" type="ORF">GCM10020367_53610</name>
</gene>
<dbReference type="InterPro" id="IPR028082">
    <property type="entry name" value="Peripla_BP_I"/>
</dbReference>
<evidence type="ECO:0000313" key="7">
    <source>
        <dbReference type="EMBL" id="GAA3377544.1"/>
    </source>
</evidence>